<proteinExistence type="inferred from homology"/>
<evidence type="ECO:0000313" key="5">
    <source>
        <dbReference type="EMBL" id="KUG24715.1"/>
    </source>
</evidence>
<name>A0A0W8FUZ0_9ZZZZ</name>
<reference evidence="5" key="1">
    <citation type="journal article" date="2015" name="Proc. Natl. Acad. Sci. U.S.A.">
        <title>Networks of energetic and metabolic interactions define dynamics in microbial communities.</title>
        <authorList>
            <person name="Embree M."/>
            <person name="Liu J.K."/>
            <person name="Al-Bassam M.M."/>
            <person name="Zengler K."/>
        </authorList>
    </citation>
    <scope>NUCLEOTIDE SEQUENCE</scope>
</reference>
<feature type="domain" description="Thymidylate synthase/dCMP hydroxymethylase" evidence="4">
    <location>
        <begin position="2"/>
        <end position="295"/>
    </location>
</feature>
<dbReference type="GO" id="GO:0032259">
    <property type="term" value="P:methylation"/>
    <property type="evidence" value="ECO:0007669"/>
    <property type="project" value="UniProtKB-KW"/>
</dbReference>
<dbReference type="GO" id="GO:0004799">
    <property type="term" value="F:thymidylate synthase activity"/>
    <property type="evidence" value="ECO:0007669"/>
    <property type="project" value="UniProtKB-EC"/>
</dbReference>
<dbReference type="AlphaFoldDB" id="A0A0W8FUZ0"/>
<dbReference type="EMBL" id="LNQE01000830">
    <property type="protein sequence ID" value="KUG24715.1"/>
    <property type="molecule type" value="Genomic_DNA"/>
</dbReference>
<gene>
    <name evidence="5" type="ORF">ASZ90_005479</name>
</gene>
<dbReference type="Pfam" id="PF00303">
    <property type="entry name" value="Thymidylat_synt"/>
    <property type="match status" value="1"/>
</dbReference>
<dbReference type="InterPro" id="IPR045097">
    <property type="entry name" value="Thymidate_synth/dCMP_Mease"/>
</dbReference>
<dbReference type="GO" id="GO:0006231">
    <property type="term" value="P:dTMP biosynthetic process"/>
    <property type="evidence" value="ECO:0007669"/>
    <property type="project" value="InterPro"/>
</dbReference>
<sequence>MKEYHDLVKLVLENGVRKKSRTGVDTFSYFGAFYRVDLSNGFPLLTTKQMMWKSLLYEVLWYLSGDDHIRNLREHTKIWDAWADENGNLQTAYGRYWRRYPVPEKSAALGEEVFVNESNPFVKKEENGSLTFDQIGWVIDQIKNHPESRRMVVNAWHPANAVVSKLPPCHYTFTFNVSDGKLNCHLTQRSGDIALGIPFNLAAYSLLTQIIAQDAGLEVGYFAHTIVDAHIYIADKGSDTEEYDHTEGLKLQLTREPYELPKLKIEKKPLDELTFDDFELFGYKHHPRIKFEVAV</sequence>
<dbReference type="SUPFAM" id="SSF55831">
    <property type="entry name" value="Thymidylate synthase/dCMP hydroxymethylase"/>
    <property type="match status" value="1"/>
</dbReference>
<dbReference type="PANTHER" id="PTHR11548">
    <property type="entry name" value="THYMIDYLATE SYNTHASE 1"/>
    <property type="match status" value="1"/>
</dbReference>
<dbReference type="InterPro" id="IPR023451">
    <property type="entry name" value="Thymidate_synth/dCMP_Mease_dom"/>
</dbReference>
<comment type="caution">
    <text evidence="5">The sequence shown here is derived from an EMBL/GenBank/DDBJ whole genome shotgun (WGS) entry which is preliminary data.</text>
</comment>
<dbReference type="InterPro" id="IPR036926">
    <property type="entry name" value="Thymidate_synth/dCMP_Mease_sf"/>
</dbReference>
<dbReference type="PANTHER" id="PTHR11548:SF1">
    <property type="entry name" value="THYMIDYLATE SYNTHASE 1"/>
    <property type="match status" value="1"/>
</dbReference>
<evidence type="ECO:0000256" key="3">
    <source>
        <dbReference type="ARBA" id="ARBA00022679"/>
    </source>
</evidence>
<dbReference type="CDD" id="cd00351">
    <property type="entry name" value="TS_Pyrimidine_HMase"/>
    <property type="match status" value="1"/>
</dbReference>
<protein>
    <recommendedName>
        <fullName evidence="1">thymidylate synthase</fullName>
        <ecNumber evidence="1">2.1.1.45</ecNumber>
    </recommendedName>
</protein>
<evidence type="ECO:0000259" key="4">
    <source>
        <dbReference type="Pfam" id="PF00303"/>
    </source>
</evidence>
<evidence type="ECO:0000256" key="1">
    <source>
        <dbReference type="ARBA" id="ARBA00011947"/>
    </source>
</evidence>
<dbReference type="GO" id="GO:0005829">
    <property type="term" value="C:cytosol"/>
    <property type="evidence" value="ECO:0007669"/>
    <property type="project" value="TreeGrafter"/>
</dbReference>
<organism evidence="5">
    <name type="scientific">hydrocarbon metagenome</name>
    <dbReference type="NCBI Taxonomy" id="938273"/>
    <lineage>
        <taxon>unclassified sequences</taxon>
        <taxon>metagenomes</taxon>
        <taxon>ecological metagenomes</taxon>
    </lineage>
</organism>
<dbReference type="HAMAP" id="MF_00008">
    <property type="entry name" value="Thymidy_synth_bact"/>
    <property type="match status" value="1"/>
</dbReference>
<dbReference type="Gene3D" id="3.30.572.10">
    <property type="entry name" value="Thymidylate synthase/dCMP hydroxymethylase domain"/>
    <property type="match status" value="1"/>
</dbReference>
<dbReference type="PRINTS" id="PR00108">
    <property type="entry name" value="THYMDSNTHASE"/>
</dbReference>
<dbReference type="EC" id="2.1.1.45" evidence="1"/>
<dbReference type="InterPro" id="IPR000398">
    <property type="entry name" value="Thymidylate_synthase"/>
</dbReference>
<keyword evidence="3 5" id="KW-0808">Transferase</keyword>
<accession>A0A0W8FUZ0</accession>
<keyword evidence="2 5" id="KW-0489">Methyltransferase</keyword>
<evidence type="ECO:0000256" key="2">
    <source>
        <dbReference type="ARBA" id="ARBA00022603"/>
    </source>
</evidence>
<dbReference type="NCBIfam" id="TIGR03284">
    <property type="entry name" value="thym_sym"/>
    <property type="match status" value="1"/>
</dbReference>